<sequence>MSAITYIGPQVFKPQTGVIGITCIKSCKYSNETKHLNISALKRGTGGRSSFNGFVATVFGATGFTGRYVVNRLGKIGTQMILPYRGDTMDLIRLKVSGDLGQIYFHPYNLRDEASIKQAVKYSNVVINLVGRDWETKNFKFNDVHVDGARRLAKISKECGVERFIHVSSLNASDSPHGHVLSNGSEFLKSKFAGELAVMEEFPEATIFRPSDIYGQEDRFLRYFIHEWRRLIQFMPVWKKGEATIKQPCYVADFAAGIVAAMKDPDTKGKIYQSVGPKRYQLSELLDWFFRVLRRGDTYTRYPMEYDPFFTLKVYLTNRVSPSYPLANLHWERIERECVTDVVQKDLPTLEDLGVTLTHMEDQIPYELKPWTLGLYHGVDADEPMPRPHPPKVAV</sequence>
<dbReference type="InterPro" id="IPR036291">
    <property type="entry name" value="NAD(P)-bd_dom_sf"/>
</dbReference>
<reference evidence="7 8" key="1">
    <citation type="submission" date="2023-03" db="EMBL/GenBank/DDBJ databases">
        <title>Genome insight into feeding habits of ladybird beetles.</title>
        <authorList>
            <person name="Li H.-S."/>
            <person name="Huang Y.-H."/>
            <person name="Pang H."/>
        </authorList>
    </citation>
    <scope>NUCLEOTIDE SEQUENCE [LARGE SCALE GENOMIC DNA]</scope>
    <source>
        <strain evidence="7">SYSU_2023b</strain>
        <tissue evidence="7">Whole body</tissue>
    </source>
</reference>
<protein>
    <recommendedName>
        <fullName evidence="2">NADH dehydrogenase [ubiquinone] 1 alpha subcomplex subunit 9, mitochondrial</fullName>
    </recommendedName>
    <alternativeName>
        <fullName evidence="4">Complex I-39kD</fullName>
    </alternativeName>
    <alternativeName>
        <fullName evidence="3">NADH-ubiquinone oxidoreductase 39 kDa subunit</fullName>
    </alternativeName>
</protein>
<evidence type="ECO:0000313" key="7">
    <source>
        <dbReference type="EMBL" id="KAK9886893.1"/>
    </source>
</evidence>
<comment type="subunit">
    <text evidence="5">Complex I is composed of 45 different subunits. This a component of the hydrophobic protein fraction. Interacts with BLOC1S1. Interacts with SLC2A4. Interacts with CLOCK. Interacts with RAB5IF.</text>
</comment>
<dbReference type="AlphaFoldDB" id="A0AAW1V276"/>
<evidence type="ECO:0000313" key="8">
    <source>
        <dbReference type="Proteomes" id="UP001431783"/>
    </source>
</evidence>
<dbReference type="PANTHER" id="PTHR12126:SF11">
    <property type="entry name" value="NADH DEHYDROGENASE [UBIQUINONE] 1 ALPHA SUBCOMPLEX SUBUNIT 9, MITOCHONDRIAL"/>
    <property type="match status" value="1"/>
</dbReference>
<evidence type="ECO:0000256" key="1">
    <source>
        <dbReference type="ARBA" id="ARBA00038501"/>
    </source>
</evidence>
<evidence type="ECO:0000256" key="3">
    <source>
        <dbReference type="ARBA" id="ARBA00042000"/>
    </source>
</evidence>
<evidence type="ECO:0000256" key="5">
    <source>
        <dbReference type="ARBA" id="ARBA00046455"/>
    </source>
</evidence>
<dbReference type="GO" id="GO:0005739">
    <property type="term" value="C:mitochondrion"/>
    <property type="evidence" value="ECO:0007669"/>
    <property type="project" value="TreeGrafter"/>
</dbReference>
<proteinExistence type="inferred from homology"/>
<dbReference type="GO" id="GO:0044877">
    <property type="term" value="F:protein-containing complex binding"/>
    <property type="evidence" value="ECO:0007669"/>
    <property type="project" value="TreeGrafter"/>
</dbReference>
<dbReference type="SUPFAM" id="SSF51735">
    <property type="entry name" value="NAD(P)-binding Rossmann-fold domains"/>
    <property type="match status" value="1"/>
</dbReference>
<evidence type="ECO:0000256" key="4">
    <source>
        <dbReference type="ARBA" id="ARBA00043145"/>
    </source>
</evidence>
<dbReference type="EMBL" id="JARQZJ010000103">
    <property type="protein sequence ID" value="KAK9886893.1"/>
    <property type="molecule type" value="Genomic_DNA"/>
</dbReference>
<dbReference type="Pfam" id="PF01370">
    <property type="entry name" value="Epimerase"/>
    <property type="match status" value="1"/>
</dbReference>
<organism evidence="7 8">
    <name type="scientific">Henosepilachna vigintioctopunctata</name>
    <dbReference type="NCBI Taxonomy" id="420089"/>
    <lineage>
        <taxon>Eukaryota</taxon>
        <taxon>Metazoa</taxon>
        <taxon>Ecdysozoa</taxon>
        <taxon>Arthropoda</taxon>
        <taxon>Hexapoda</taxon>
        <taxon>Insecta</taxon>
        <taxon>Pterygota</taxon>
        <taxon>Neoptera</taxon>
        <taxon>Endopterygota</taxon>
        <taxon>Coleoptera</taxon>
        <taxon>Polyphaga</taxon>
        <taxon>Cucujiformia</taxon>
        <taxon>Coccinelloidea</taxon>
        <taxon>Coccinellidae</taxon>
        <taxon>Epilachninae</taxon>
        <taxon>Epilachnini</taxon>
        <taxon>Henosepilachna</taxon>
    </lineage>
</organism>
<comment type="caution">
    <text evidence="7">The sequence shown here is derived from an EMBL/GenBank/DDBJ whole genome shotgun (WGS) entry which is preliminary data.</text>
</comment>
<evidence type="ECO:0000256" key="2">
    <source>
        <dbReference type="ARBA" id="ARBA00040720"/>
    </source>
</evidence>
<dbReference type="InterPro" id="IPR001509">
    <property type="entry name" value="Epimerase_deHydtase"/>
</dbReference>
<dbReference type="PANTHER" id="PTHR12126">
    <property type="entry name" value="NADH-UBIQUINONE OXIDOREDUCTASE 39 KDA SUBUNIT-RELATED"/>
    <property type="match status" value="1"/>
</dbReference>
<name>A0AAW1V276_9CUCU</name>
<keyword evidence="8" id="KW-1185">Reference proteome</keyword>
<gene>
    <name evidence="7" type="ORF">WA026_019150</name>
</gene>
<dbReference type="Proteomes" id="UP001431783">
    <property type="component" value="Unassembled WGS sequence"/>
</dbReference>
<comment type="similarity">
    <text evidence="1">Belongs to the complex I NDUFA9 subunit family.</text>
</comment>
<dbReference type="Gene3D" id="3.40.50.720">
    <property type="entry name" value="NAD(P)-binding Rossmann-like Domain"/>
    <property type="match status" value="1"/>
</dbReference>
<dbReference type="InterPro" id="IPR051207">
    <property type="entry name" value="ComplexI_NDUFA9_subunit"/>
</dbReference>
<dbReference type="CDD" id="cd05271">
    <property type="entry name" value="NDUFA9_like_SDR_a"/>
    <property type="match status" value="1"/>
</dbReference>
<accession>A0AAW1V276</accession>
<feature type="domain" description="NAD-dependent epimerase/dehydratase" evidence="6">
    <location>
        <begin position="57"/>
        <end position="272"/>
    </location>
</feature>
<evidence type="ECO:0000259" key="6">
    <source>
        <dbReference type="Pfam" id="PF01370"/>
    </source>
</evidence>